<dbReference type="GO" id="GO:0005669">
    <property type="term" value="C:transcription factor TFIID complex"/>
    <property type="evidence" value="ECO:0007669"/>
    <property type="project" value="InterPro"/>
</dbReference>
<evidence type="ECO:0000259" key="7">
    <source>
        <dbReference type="Pfam" id="PF04719"/>
    </source>
</evidence>
<dbReference type="CDD" id="cd08048">
    <property type="entry name" value="HFD_TAF11"/>
    <property type="match status" value="1"/>
</dbReference>
<dbReference type="InterPro" id="IPR006809">
    <property type="entry name" value="TAFII28_dom"/>
</dbReference>
<feature type="compositionally biased region" description="Low complexity" evidence="6">
    <location>
        <begin position="1"/>
        <end position="14"/>
    </location>
</feature>
<comment type="subcellular location">
    <subcellularLocation>
        <location evidence="1">Nucleus</location>
    </subcellularLocation>
</comment>
<evidence type="ECO:0000256" key="6">
    <source>
        <dbReference type="SAM" id="MobiDB-lite"/>
    </source>
</evidence>
<dbReference type="VEuPathDB" id="MicrosporidiaDB:DI09_50p60"/>
<comment type="caution">
    <text evidence="8">The sequence shown here is derived from an EMBL/GenBank/DDBJ whole genome shotgun (WGS) entry which is preliminary data.</text>
</comment>
<evidence type="ECO:0000256" key="5">
    <source>
        <dbReference type="ARBA" id="ARBA00023242"/>
    </source>
</evidence>
<evidence type="ECO:0000256" key="1">
    <source>
        <dbReference type="ARBA" id="ARBA00004123"/>
    </source>
</evidence>
<evidence type="ECO:0000313" key="8">
    <source>
        <dbReference type="EMBL" id="KGG50899.1"/>
    </source>
</evidence>
<evidence type="ECO:0000313" key="9">
    <source>
        <dbReference type="Proteomes" id="UP000029725"/>
    </source>
</evidence>
<dbReference type="HOGENOM" id="CLU_1611186_0_0_1"/>
<reference evidence="8 9" key="1">
    <citation type="submission" date="2014-04" db="EMBL/GenBank/DDBJ databases">
        <title>A new species of microsporidia sheds light on the evolution of extreme parasitism.</title>
        <authorList>
            <person name="Haag K.L."/>
            <person name="James T.Y."/>
            <person name="Larsson R."/>
            <person name="Schaer T.M."/>
            <person name="Refardt D."/>
            <person name="Pombert J.-F."/>
            <person name="Ebert D."/>
        </authorList>
    </citation>
    <scope>NUCLEOTIDE SEQUENCE [LARGE SCALE GENOMIC DNA]</scope>
    <source>
        <strain evidence="8 9">UGP3</strain>
        <tissue evidence="8">Spores</tissue>
    </source>
</reference>
<dbReference type="InterPro" id="IPR009072">
    <property type="entry name" value="Histone-fold"/>
</dbReference>
<evidence type="ECO:0000256" key="4">
    <source>
        <dbReference type="ARBA" id="ARBA00023163"/>
    </source>
</evidence>
<sequence length="165" mass="18109">MSSSTASGPNSTSADQDEDDEGFFNEDVSALLGSIYSGGGDSQERIRAKIDAAKERLRLAFPLLTPQQRERYEKFRQSAIPRPVMKRSFLGTSVNPNMIMIAAGMSKVFVGELVEAASEVSAQWGESDNPLLPSHVLEAYRRILSDPGNLDPKSFVRSIRKGPNF</sequence>
<dbReference type="PANTHER" id="PTHR13218">
    <property type="entry name" value="TRANSCRIPTION INITIATION FACTOR TFIID SUBUNIT 11-RELATED"/>
    <property type="match status" value="1"/>
</dbReference>
<name>A0A098VQ53_9MICR</name>
<organism evidence="8 9">
    <name type="scientific">Mitosporidium daphniae</name>
    <dbReference type="NCBI Taxonomy" id="1485682"/>
    <lineage>
        <taxon>Eukaryota</taxon>
        <taxon>Fungi</taxon>
        <taxon>Fungi incertae sedis</taxon>
        <taxon>Microsporidia</taxon>
        <taxon>Mitosporidium</taxon>
    </lineage>
</organism>
<protein>
    <recommendedName>
        <fullName evidence="7">TAFII28-like protein domain-containing protein</fullName>
    </recommendedName>
</protein>
<keyword evidence="3" id="KW-0805">Transcription regulation</keyword>
<feature type="region of interest" description="Disordered" evidence="6">
    <location>
        <begin position="1"/>
        <end position="23"/>
    </location>
</feature>
<keyword evidence="9" id="KW-1185">Reference proteome</keyword>
<dbReference type="Gene3D" id="1.10.20.10">
    <property type="entry name" value="Histone, subunit A"/>
    <property type="match status" value="1"/>
</dbReference>
<dbReference type="AlphaFoldDB" id="A0A098VQ53"/>
<keyword evidence="5" id="KW-0539">Nucleus</keyword>
<evidence type="ECO:0000256" key="2">
    <source>
        <dbReference type="ARBA" id="ARBA00009788"/>
    </source>
</evidence>
<feature type="domain" description="TAFII28-like protein" evidence="7">
    <location>
        <begin position="64"/>
        <end position="142"/>
    </location>
</feature>
<gene>
    <name evidence="8" type="ORF">DI09_50p60</name>
</gene>
<dbReference type="RefSeq" id="XP_013237345.1">
    <property type="nucleotide sequence ID" value="XM_013381891.1"/>
</dbReference>
<dbReference type="GeneID" id="25260215"/>
<evidence type="ECO:0000256" key="3">
    <source>
        <dbReference type="ARBA" id="ARBA00023015"/>
    </source>
</evidence>
<dbReference type="Pfam" id="PF04719">
    <property type="entry name" value="TAFII28"/>
    <property type="match status" value="1"/>
</dbReference>
<comment type="similarity">
    <text evidence="2">Belongs to the TAF11 family.</text>
</comment>
<dbReference type="EMBL" id="JMKJ01000455">
    <property type="protein sequence ID" value="KGG50899.1"/>
    <property type="molecule type" value="Genomic_DNA"/>
</dbReference>
<dbReference type="GO" id="GO:0016251">
    <property type="term" value="F:RNA polymerase II general transcription initiation factor activity"/>
    <property type="evidence" value="ECO:0007669"/>
    <property type="project" value="TreeGrafter"/>
</dbReference>
<proteinExistence type="inferred from homology"/>
<accession>A0A098VQ53</accession>
<dbReference type="GO" id="GO:0051123">
    <property type="term" value="P:RNA polymerase II preinitiation complex assembly"/>
    <property type="evidence" value="ECO:0007669"/>
    <property type="project" value="InterPro"/>
</dbReference>
<dbReference type="SUPFAM" id="SSF47113">
    <property type="entry name" value="Histone-fold"/>
    <property type="match status" value="1"/>
</dbReference>
<dbReference type="PANTHER" id="PTHR13218:SF8">
    <property type="entry name" value="TRANSCRIPTION INITIATION FACTOR TFIID SUBUNIT 11"/>
    <property type="match status" value="1"/>
</dbReference>
<dbReference type="OrthoDB" id="28335at2759"/>
<dbReference type="InterPro" id="IPR045127">
    <property type="entry name" value="TAF11-like"/>
</dbReference>
<dbReference type="Proteomes" id="UP000029725">
    <property type="component" value="Unassembled WGS sequence"/>
</dbReference>
<dbReference type="GO" id="GO:0046982">
    <property type="term" value="F:protein heterodimerization activity"/>
    <property type="evidence" value="ECO:0007669"/>
    <property type="project" value="InterPro"/>
</dbReference>
<keyword evidence="4" id="KW-0804">Transcription</keyword>